<dbReference type="GO" id="GO:0006535">
    <property type="term" value="P:cysteine biosynthetic process from serine"/>
    <property type="evidence" value="ECO:0007669"/>
    <property type="project" value="UniProtKB-UniRule"/>
</dbReference>
<evidence type="ECO:0000256" key="2">
    <source>
        <dbReference type="ARBA" id="ARBA00004962"/>
    </source>
</evidence>
<dbReference type="EC" id="2.5.1.47" evidence="4 12"/>
<dbReference type="EMBL" id="CACRUE010000045">
    <property type="protein sequence ID" value="VYU52791.1"/>
    <property type="molecule type" value="Genomic_DNA"/>
</dbReference>
<dbReference type="Pfam" id="PF00291">
    <property type="entry name" value="PALP"/>
    <property type="match status" value="1"/>
</dbReference>
<comment type="catalytic activity">
    <reaction evidence="9 12">
        <text>O-acetyl-L-serine + hydrogen sulfide = L-cysteine + acetate</text>
        <dbReference type="Rhea" id="RHEA:14829"/>
        <dbReference type="ChEBI" id="CHEBI:29919"/>
        <dbReference type="ChEBI" id="CHEBI:30089"/>
        <dbReference type="ChEBI" id="CHEBI:35235"/>
        <dbReference type="ChEBI" id="CHEBI:58340"/>
        <dbReference type="EC" id="2.5.1.47"/>
    </reaction>
</comment>
<dbReference type="InterPro" id="IPR000634">
    <property type="entry name" value="Ser/Thr_deHydtase_PyrdxlP-BS"/>
</dbReference>
<evidence type="ECO:0000256" key="8">
    <source>
        <dbReference type="ARBA" id="ARBA00023192"/>
    </source>
</evidence>
<keyword evidence="7 10" id="KW-0663">Pyridoxal phosphate</keyword>
<evidence type="ECO:0000256" key="7">
    <source>
        <dbReference type="ARBA" id="ARBA00022898"/>
    </source>
</evidence>
<dbReference type="GO" id="GO:0004124">
    <property type="term" value="F:cysteine synthase activity"/>
    <property type="evidence" value="ECO:0007669"/>
    <property type="project" value="UniProtKB-UniRule"/>
</dbReference>
<evidence type="ECO:0000256" key="6">
    <source>
        <dbReference type="ARBA" id="ARBA00022679"/>
    </source>
</evidence>
<feature type="binding site" evidence="10">
    <location>
        <begin position="173"/>
        <end position="177"/>
    </location>
    <ligand>
        <name>pyridoxal 5'-phosphate</name>
        <dbReference type="ChEBI" id="CHEBI:597326"/>
    </ligand>
</feature>
<evidence type="ECO:0000256" key="4">
    <source>
        <dbReference type="ARBA" id="ARBA00012681"/>
    </source>
</evidence>
<dbReference type="NCBIfam" id="TIGR01136">
    <property type="entry name" value="cysKM"/>
    <property type="match status" value="1"/>
</dbReference>
<accession>A0A6N3FL95</accession>
<dbReference type="Gene3D" id="3.40.50.1100">
    <property type="match status" value="2"/>
</dbReference>
<dbReference type="InterPro" id="IPR005859">
    <property type="entry name" value="CysK"/>
</dbReference>
<dbReference type="PROSITE" id="PS00901">
    <property type="entry name" value="CYS_SYNTHASE"/>
    <property type="match status" value="1"/>
</dbReference>
<keyword evidence="8 12" id="KW-0198">Cysteine biosynthesis</keyword>
<dbReference type="SUPFAM" id="SSF53686">
    <property type="entry name" value="Tryptophan synthase beta subunit-like PLP-dependent enzymes"/>
    <property type="match status" value="1"/>
</dbReference>
<evidence type="ECO:0000256" key="11">
    <source>
        <dbReference type="PIRSR" id="PIRSR605856-51"/>
    </source>
</evidence>
<name>A0A6N3FL95_9FIRM</name>
<comment type="cofactor">
    <cofactor evidence="1 10 12">
        <name>pyridoxal 5'-phosphate</name>
        <dbReference type="ChEBI" id="CHEBI:597326"/>
    </cofactor>
</comment>
<dbReference type="InterPro" id="IPR036052">
    <property type="entry name" value="TrpB-like_PALP_sf"/>
</dbReference>
<evidence type="ECO:0000259" key="13">
    <source>
        <dbReference type="Pfam" id="PF00291"/>
    </source>
</evidence>
<dbReference type="NCBIfam" id="TIGR01139">
    <property type="entry name" value="cysK"/>
    <property type="match status" value="1"/>
</dbReference>
<evidence type="ECO:0000313" key="14">
    <source>
        <dbReference type="EMBL" id="VYU52791.1"/>
    </source>
</evidence>
<evidence type="ECO:0000256" key="3">
    <source>
        <dbReference type="ARBA" id="ARBA00007103"/>
    </source>
</evidence>
<reference evidence="14" key="1">
    <citation type="submission" date="2019-11" db="EMBL/GenBank/DDBJ databases">
        <authorList>
            <person name="Feng L."/>
        </authorList>
    </citation>
    <scope>NUCLEOTIDE SEQUENCE</scope>
    <source>
        <strain evidence="14">IbartlettiiLFYP30</strain>
    </source>
</reference>
<evidence type="ECO:0000256" key="12">
    <source>
        <dbReference type="RuleBase" id="RU003985"/>
    </source>
</evidence>
<dbReference type="GO" id="GO:0030170">
    <property type="term" value="F:pyridoxal phosphate binding"/>
    <property type="evidence" value="ECO:0007669"/>
    <property type="project" value="InterPro"/>
</dbReference>
<dbReference type="FunFam" id="3.40.50.1100:FF:000006">
    <property type="entry name" value="Cysteine synthase"/>
    <property type="match status" value="1"/>
</dbReference>
<comment type="similarity">
    <text evidence="3 12">Belongs to the cysteine synthase/cystathionine beta-synthase family.</text>
</comment>
<dbReference type="PANTHER" id="PTHR10314">
    <property type="entry name" value="CYSTATHIONINE BETA-SYNTHASE"/>
    <property type="match status" value="1"/>
</dbReference>
<keyword evidence="6 12" id="KW-0808">Transferase</keyword>
<dbReference type="InterPro" id="IPR001926">
    <property type="entry name" value="TrpB-like_PALP"/>
</dbReference>
<organism evidence="14">
    <name type="scientific">Intestinibacter bartlettii</name>
    <dbReference type="NCBI Taxonomy" id="261299"/>
    <lineage>
        <taxon>Bacteria</taxon>
        <taxon>Bacillati</taxon>
        <taxon>Bacillota</taxon>
        <taxon>Clostridia</taxon>
        <taxon>Peptostreptococcales</taxon>
        <taxon>Peptostreptococcaceae</taxon>
        <taxon>Intestinibacter</taxon>
    </lineage>
</organism>
<feature type="binding site" evidence="10">
    <location>
        <position position="261"/>
    </location>
    <ligand>
        <name>pyridoxal 5'-phosphate</name>
        <dbReference type="ChEBI" id="CHEBI:597326"/>
    </ligand>
</feature>
<feature type="modified residue" description="N6-(pyridoxal phosphate)lysine" evidence="11">
    <location>
        <position position="40"/>
    </location>
</feature>
<dbReference type="PROSITE" id="PS00165">
    <property type="entry name" value="DEHYDRATASE_SER_THR"/>
    <property type="match status" value="1"/>
</dbReference>
<dbReference type="InterPro" id="IPR001216">
    <property type="entry name" value="P-phosphate_BS"/>
</dbReference>
<dbReference type="AlphaFoldDB" id="A0A6N3FL95"/>
<sequence>MIYNNALDLIGNTPILNLKEAGYPNVFVKLEKANPGGSIKDRAALYMINGAEEKGILNKDSVLVEATSGNTGIALAMAGKLKGYKVIIIMPDTMSIERRQLVKAFGAELILTEGAKGMAGSIEKANELLDKNPNYICLGQFDNEDNPRAHYETTGPEILKEVKDVSFIVAGIGSSGTIVGAGKFLKEKNKEIKVIGIEPKSSPLITENKSGPHKIQGIGANFIPKIYDKDIVDKVITVSDEDSYETVRLIANKLGILIGISSGANIFGAMKLSDENPDKIIVTVAPDGVDKYMSMGIF</sequence>
<evidence type="ECO:0000256" key="9">
    <source>
        <dbReference type="ARBA" id="ARBA00047931"/>
    </source>
</evidence>
<dbReference type="InterPro" id="IPR005856">
    <property type="entry name" value="Cys_synth"/>
</dbReference>
<evidence type="ECO:0000256" key="5">
    <source>
        <dbReference type="ARBA" id="ARBA00022605"/>
    </source>
</evidence>
<feature type="domain" description="Tryptophan synthase beta chain-like PALP" evidence="13">
    <location>
        <begin position="8"/>
        <end position="287"/>
    </location>
</feature>
<evidence type="ECO:0000256" key="1">
    <source>
        <dbReference type="ARBA" id="ARBA00001933"/>
    </source>
</evidence>
<feature type="binding site" evidence="10">
    <location>
        <position position="70"/>
    </location>
    <ligand>
        <name>pyridoxal 5'-phosphate</name>
        <dbReference type="ChEBI" id="CHEBI:597326"/>
    </ligand>
</feature>
<proteinExistence type="inferred from homology"/>
<dbReference type="UniPathway" id="UPA00136">
    <property type="reaction ID" value="UER00200"/>
</dbReference>
<keyword evidence="5 12" id="KW-0028">Amino-acid biosynthesis</keyword>
<dbReference type="CDD" id="cd01561">
    <property type="entry name" value="CBS_like"/>
    <property type="match status" value="1"/>
</dbReference>
<comment type="pathway">
    <text evidence="2">Amino-acid biosynthesis; L-cysteine biosynthesis; L-cysteine from L-serine: step 2/2.</text>
</comment>
<dbReference type="RefSeq" id="WP_156531226.1">
    <property type="nucleotide sequence ID" value="NZ_CACRUE010000045.1"/>
</dbReference>
<gene>
    <name evidence="14" type="primary">cysK</name>
    <name evidence="14" type="ORF">IBLFYP30_00459</name>
</gene>
<evidence type="ECO:0000256" key="10">
    <source>
        <dbReference type="PIRSR" id="PIRSR605856-50"/>
    </source>
</evidence>
<protein>
    <recommendedName>
        <fullName evidence="4 12">Cysteine synthase</fullName>
        <ecNumber evidence="4 12">2.5.1.47</ecNumber>
    </recommendedName>
</protein>
<dbReference type="InterPro" id="IPR050214">
    <property type="entry name" value="Cys_Synth/Cystath_Beta-Synth"/>
</dbReference>